<keyword evidence="4" id="KW-1185">Reference proteome</keyword>
<dbReference type="InterPro" id="IPR020635">
    <property type="entry name" value="Tyr_kinase_cat_dom"/>
</dbReference>
<gene>
    <name evidence="3" type="ORF">Fmac_017381</name>
</gene>
<dbReference type="FunFam" id="3.30.200.20:FF:000742">
    <property type="entry name" value="Receptor-like protein kinase ANXUR2"/>
    <property type="match status" value="2"/>
</dbReference>
<dbReference type="InterPro" id="IPR000719">
    <property type="entry name" value="Prot_kinase_dom"/>
</dbReference>
<dbReference type="InterPro" id="IPR017441">
    <property type="entry name" value="Protein_kinase_ATP_BS"/>
</dbReference>
<dbReference type="FunFam" id="1.10.510.10:FF:000920">
    <property type="entry name" value="Receptor-like protein kinase ANXUR2"/>
    <property type="match status" value="3"/>
</dbReference>
<evidence type="ECO:0000313" key="3">
    <source>
        <dbReference type="EMBL" id="KAL2329800.1"/>
    </source>
</evidence>
<keyword evidence="1" id="KW-0547">Nucleotide-binding</keyword>
<dbReference type="PANTHER" id="PTHR27003">
    <property type="entry name" value="OS07G0166700 PROTEIN"/>
    <property type="match status" value="1"/>
</dbReference>
<dbReference type="PROSITE" id="PS00107">
    <property type="entry name" value="PROTEIN_KINASE_ATP"/>
    <property type="match status" value="1"/>
</dbReference>
<dbReference type="SMART" id="SM00219">
    <property type="entry name" value="TyrKc"/>
    <property type="match status" value="2"/>
</dbReference>
<dbReference type="InterPro" id="IPR011009">
    <property type="entry name" value="Kinase-like_dom_sf"/>
</dbReference>
<feature type="domain" description="Protein kinase" evidence="2">
    <location>
        <begin position="717"/>
        <end position="980"/>
    </location>
</feature>
<sequence length="1007" mass="114688">MFLKCFGPRNSSKGRYPTIIEELCHQFSLSDLRKSTNNFDESKVIGHGAFSKIYEGCLQSHDASDYLVAVKRFKVEYSDVFKKEIELLCQLHHPNCVSLIGFCNDKNEKIIVYEYMSNRSLDKHLQRGELSWKKRLEICIGVARGLHYLHTGAKRSIFHCMLQPSTILLDANMKPKLAGFGVSIQGARFDSKPKQIDGDHVMDRLGYMTLEYAMDGNVTDKWDVFSFGMALLPVVCAMNYLVIALAGEDIEMPVEKNIDPNIKGKIAPQCWHVFADIMVRCFEFNPDERPTMGEVEVQLEHALTLQEQADIRNTLDDYTLLSKTILPVAFGRKMKQYSNTQDSDIEEIEGSRAKVKFVCGVRIMFLKCFGHTNSSDTDGELSWKKRLEICIGAARGLHYLHAGAKRTIIHRRIEPSNIVLDNNMQPKLTDFGISVLGARFMSKPKPIKVDSIGTLRYMAPEYYRDSTVTDKCDVYSFGLVLLQVVWGRKILDILSGRNYQKKRVEDNIDPNIKGKIAPECWQVFMGITERCVKFEPEERPAMGEVEVELEHAPLLQEQVDISNTDGILGLVGYMPLEYVVDGITDKWDVFSFGMTLLPLVCAMNHLVISIERELLARELLEKPVEENIDPNIQGKISPECWQVFADIMVRCLELKPDERPTMGEVEVQLEHALALQEQADVTNIDDSSDTGRGYPTVIEELCRPFSLADLNKATNNFDKNRLIEDEGYYRVYKGYLQHNDSSGYAVAVKRFELEGWKEEFKTEIELLCQLRHPNIISLVGFCIHEKYEIVVNEYMSNGSLLAHLEGGELSWKKRLEICIGAARGLHYLHTGAKRTIIHRDIRSSNILLDHNMHPKLTDFGISVQGAHFRSKPKPIKVDFIGASAYAAPEYYRDSTVTDKYDVYSFGLVLLQIVWGRKISDIVTSGNYHKFLEDNIDPNIKGKITPQCWQVFINITQKCVKPEPDVRPAMGEVEVELERALSLQEQTDFPNTNVKYLLLSKTIIGQYT</sequence>
<dbReference type="PROSITE" id="PS00109">
    <property type="entry name" value="PROTEIN_KINASE_TYR"/>
    <property type="match status" value="1"/>
</dbReference>
<dbReference type="GO" id="GO:0005524">
    <property type="term" value="F:ATP binding"/>
    <property type="evidence" value="ECO:0007669"/>
    <property type="project" value="UniProtKB-UniRule"/>
</dbReference>
<feature type="binding site" evidence="1">
    <location>
        <position position="71"/>
    </location>
    <ligand>
        <name>ATP</name>
        <dbReference type="ChEBI" id="CHEBI:30616"/>
    </ligand>
</feature>
<comment type="caution">
    <text evidence="3">The sequence shown here is derived from an EMBL/GenBank/DDBJ whole genome shotgun (WGS) entry which is preliminary data.</text>
</comment>
<evidence type="ECO:0000256" key="1">
    <source>
        <dbReference type="PROSITE-ProRule" id="PRU10141"/>
    </source>
</evidence>
<reference evidence="3 4" key="1">
    <citation type="submission" date="2024-08" db="EMBL/GenBank/DDBJ databases">
        <title>Insights into the chromosomal genome structure of Flemingia macrophylla.</title>
        <authorList>
            <person name="Ding Y."/>
            <person name="Zhao Y."/>
            <person name="Bi W."/>
            <person name="Wu M."/>
            <person name="Zhao G."/>
            <person name="Gong Y."/>
            <person name="Li W."/>
            <person name="Zhang P."/>
        </authorList>
    </citation>
    <scope>NUCLEOTIDE SEQUENCE [LARGE SCALE GENOMIC DNA]</scope>
    <source>
        <strain evidence="3">DYQJB</strain>
        <tissue evidence="3">Leaf</tissue>
    </source>
</reference>
<evidence type="ECO:0000313" key="4">
    <source>
        <dbReference type="Proteomes" id="UP001603857"/>
    </source>
</evidence>
<dbReference type="AlphaFoldDB" id="A0ABD1M1Z3"/>
<proteinExistence type="predicted"/>
<dbReference type="EMBL" id="JBGMDY010000006">
    <property type="protein sequence ID" value="KAL2329800.1"/>
    <property type="molecule type" value="Genomic_DNA"/>
</dbReference>
<dbReference type="SUPFAM" id="SSF56112">
    <property type="entry name" value="Protein kinase-like (PK-like)"/>
    <property type="match status" value="4"/>
</dbReference>
<dbReference type="PROSITE" id="PS50011">
    <property type="entry name" value="PROTEIN_KINASE_DOM"/>
    <property type="match status" value="2"/>
</dbReference>
<keyword evidence="1" id="KW-0067">ATP-binding</keyword>
<dbReference type="Pfam" id="PF07714">
    <property type="entry name" value="PK_Tyr_Ser-Thr"/>
    <property type="match status" value="3"/>
</dbReference>
<protein>
    <recommendedName>
        <fullName evidence="2">Protein kinase domain-containing protein</fullName>
    </recommendedName>
</protein>
<dbReference type="InterPro" id="IPR008266">
    <property type="entry name" value="Tyr_kinase_AS"/>
</dbReference>
<organism evidence="3 4">
    <name type="scientific">Flemingia macrophylla</name>
    <dbReference type="NCBI Taxonomy" id="520843"/>
    <lineage>
        <taxon>Eukaryota</taxon>
        <taxon>Viridiplantae</taxon>
        <taxon>Streptophyta</taxon>
        <taxon>Embryophyta</taxon>
        <taxon>Tracheophyta</taxon>
        <taxon>Spermatophyta</taxon>
        <taxon>Magnoliopsida</taxon>
        <taxon>eudicotyledons</taxon>
        <taxon>Gunneridae</taxon>
        <taxon>Pentapetalae</taxon>
        <taxon>rosids</taxon>
        <taxon>fabids</taxon>
        <taxon>Fabales</taxon>
        <taxon>Fabaceae</taxon>
        <taxon>Papilionoideae</taxon>
        <taxon>50 kb inversion clade</taxon>
        <taxon>NPAAA clade</taxon>
        <taxon>indigoferoid/millettioid clade</taxon>
        <taxon>Phaseoleae</taxon>
        <taxon>Flemingia</taxon>
    </lineage>
</organism>
<evidence type="ECO:0000259" key="2">
    <source>
        <dbReference type="PROSITE" id="PS50011"/>
    </source>
</evidence>
<accession>A0ABD1M1Z3</accession>
<dbReference type="Gene3D" id="1.10.510.10">
    <property type="entry name" value="Transferase(Phosphotransferase) domain 1"/>
    <property type="match status" value="4"/>
</dbReference>
<name>A0ABD1M1Z3_9FABA</name>
<dbReference type="PANTHER" id="PTHR27003:SF303">
    <property type="entry name" value="TYROSINE KINASE FAMILY PROTEIN"/>
    <property type="match status" value="1"/>
</dbReference>
<dbReference type="Gene3D" id="3.30.200.20">
    <property type="entry name" value="Phosphorylase Kinase, domain 1"/>
    <property type="match status" value="2"/>
</dbReference>
<dbReference type="InterPro" id="IPR001245">
    <property type="entry name" value="Ser-Thr/Tyr_kinase_cat_dom"/>
</dbReference>
<dbReference type="InterPro" id="IPR045272">
    <property type="entry name" value="ANXUR1/2-like"/>
</dbReference>
<dbReference type="Pfam" id="PF00069">
    <property type="entry name" value="Pkinase"/>
    <property type="match status" value="1"/>
</dbReference>
<feature type="domain" description="Protein kinase" evidence="2">
    <location>
        <begin position="39"/>
        <end position="554"/>
    </location>
</feature>
<dbReference type="Proteomes" id="UP001603857">
    <property type="component" value="Unassembled WGS sequence"/>
</dbReference>